<dbReference type="SUPFAM" id="SSF53098">
    <property type="entry name" value="Ribonuclease H-like"/>
    <property type="match status" value="1"/>
</dbReference>
<evidence type="ECO:0000256" key="1">
    <source>
        <dbReference type="ARBA" id="ARBA00022679"/>
    </source>
</evidence>
<keyword evidence="10" id="KW-1185">Reference proteome</keyword>
<keyword evidence="3" id="KW-0540">Nuclease</keyword>
<gene>
    <name evidence="9" type="primary">pol</name>
    <name evidence="9" type="ORF">AWC38_SpisGene13376</name>
</gene>
<accession>A0A2B4RZB3</accession>
<dbReference type="Pfam" id="PF17917">
    <property type="entry name" value="RT_RNaseH"/>
    <property type="match status" value="1"/>
</dbReference>
<evidence type="ECO:0000256" key="4">
    <source>
        <dbReference type="ARBA" id="ARBA00022759"/>
    </source>
</evidence>
<sequence length="879" mass="99194">MLDVESTTQDELLQFIRGLTDKEGAFHLESVTQREVLRTLKQLHTDCLTGPDQLPARRLENTVIQKKNETVERHKFFTRNQESGESFDKYLTELRLPEKTCDFGTLADFLLRDRIVCGLPSSTLRERLLREPNLNLKQCIDICRASALSKARNKSLDNTDSVSRINSRELYTSQSHKSGKHTESKPTKACLFVKVKCTAYGKTCNCCKEANHFAVCCGKATGNKPLGQGQFSQALPTPILGNKAIQQMELIKVLGENIKSVNVEQTVVTKESLLKQYPQVFEGIGCMPGNYHLTVDSSLKPVVHPPRKVPLSMKGKVEAELQQLTELEIIEPISKPTQWVSSMADIDGYGCHSVSSVPKEFQRRQHEAVEGLPGHLLTANGVQADPEKIRAITEKPKPTDIKGVQRFLGLVNYTNKGLGAALLQQGQPIAFARRALTACEMGYAPIEKELLAVVYGMERFHYYTYVRKVVVNSDHKPLESIVRKPLYMAPKRLQRMSLRLHEYDVNLRYLKGTEMFLANTLSRAYLTEEVPSAFTEELTMINATNFGYLTALCLEDIAEHSKKDPVLVELERMICSGWPAKRDDVEPSLRPYFNFPNELAAEQDFFEIDYLQGTTSRDVIHKVKAHFACHGIPDTVMSDNGPQFSSEEFKNFSKRWGFKHITSSPKHPQSNGMSESAVKTAKCLVKRALCPHEDAYLSLLNLRNTPTQGMTTSPAERILNRRTKTLLPTSQKLLQPKLNHSVPQERSMIKDKQIKYYNAKAKDLPPLTTGQTVMIEPDSKRQLWCKATVVGWSNNRPRSYDIETDTGRVLSRNRRHLKLTPLSTPQDEEDEQGSPDAEGEQEHTQLTKGVVSPEGQDTPFLTRLGRASKRSSYLKDYVV</sequence>
<dbReference type="STRING" id="50429.A0A2B4RZB3"/>
<feature type="region of interest" description="Disordered" evidence="7">
    <location>
        <begin position="815"/>
        <end position="879"/>
    </location>
</feature>
<dbReference type="GO" id="GO:0004519">
    <property type="term" value="F:endonuclease activity"/>
    <property type="evidence" value="ECO:0007669"/>
    <property type="project" value="UniProtKB-KW"/>
</dbReference>
<dbReference type="PANTHER" id="PTHR37984:SF8">
    <property type="entry name" value="CCHC-TYPE DOMAIN-CONTAINING PROTEIN"/>
    <property type="match status" value="1"/>
</dbReference>
<dbReference type="GO" id="GO:0003676">
    <property type="term" value="F:nucleic acid binding"/>
    <property type="evidence" value="ECO:0007669"/>
    <property type="project" value="InterPro"/>
</dbReference>
<reference evidence="10" key="1">
    <citation type="journal article" date="2017" name="bioRxiv">
        <title>Comparative analysis of the genomes of Stylophora pistillata and Acropora digitifera provides evidence for extensive differences between species of corals.</title>
        <authorList>
            <person name="Voolstra C.R."/>
            <person name="Li Y."/>
            <person name="Liew Y.J."/>
            <person name="Baumgarten S."/>
            <person name="Zoccola D."/>
            <person name="Flot J.-F."/>
            <person name="Tambutte S."/>
            <person name="Allemand D."/>
            <person name="Aranda M."/>
        </authorList>
    </citation>
    <scope>NUCLEOTIDE SEQUENCE [LARGE SCALE GENOMIC DNA]</scope>
</reference>
<dbReference type="PANTHER" id="PTHR37984">
    <property type="entry name" value="PROTEIN CBG26694"/>
    <property type="match status" value="1"/>
</dbReference>
<dbReference type="Proteomes" id="UP000225706">
    <property type="component" value="Unassembled WGS sequence"/>
</dbReference>
<feature type="compositionally biased region" description="Acidic residues" evidence="7">
    <location>
        <begin position="826"/>
        <end position="839"/>
    </location>
</feature>
<dbReference type="PROSITE" id="PS50994">
    <property type="entry name" value="INTEGRASE"/>
    <property type="match status" value="1"/>
</dbReference>
<dbReference type="AlphaFoldDB" id="A0A2B4RZB3"/>
<evidence type="ECO:0000313" key="9">
    <source>
        <dbReference type="EMBL" id="PFX22123.1"/>
    </source>
</evidence>
<organism evidence="9 10">
    <name type="scientific">Stylophora pistillata</name>
    <name type="common">Smooth cauliflower coral</name>
    <dbReference type="NCBI Taxonomy" id="50429"/>
    <lineage>
        <taxon>Eukaryota</taxon>
        <taxon>Metazoa</taxon>
        <taxon>Cnidaria</taxon>
        <taxon>Anthozoa</taxon>
        <taxon>Hexacorallia</taxon>
        <taxon>Scleractinia</taxon>
        <taxon>Astrocoeniina</taxon>
        <taxon>Pocilloporidae</taxon>
        <taxon>Stylophora</taxon>
    </lineage>
</organism>
<dbReference type="Gene3D" id="3.30.420.10">
    <property type="entry name" value="Ribonuclease H-like superfamily/Ribonuclease H"/>
    <property type="match status" value="1"/>
</dbReference>
<dbReference type="GO" id="GO:0003964">
    <property type="term" value="F:RNA-directed DNA polymerase activity"/>
    <property type="evidence" value="ECO:0007669"/>
    <property type="project" value="UniProtKB-KW"/>
</dbReference>
<evidence type="ECO:0000313" key="10">
    <source>
        <dbReference type="Proteomes" id="UP000225706"/>
    </source>
</evidence>
<keyword evidence="5" id="KW-0378">Hydrolase</keyword>
<dbReference type="FunFam" id="3.30.420.10:FF:000063">
    <property type="entry name" value="Retrovirus-related Pol polyprotein from transposon 297-like Protein"/>
    <property type="match status" value="1"/>
</dbReference>
<keyword evidence="6" id="KW-0695">RNA-directed DNA polymerase</keyword>
<dbReference type="EMBL" id="LSMT01000250">
    <property type="protein sequence ID" value="PFX22123.1"/>
    <property type="molecule type" value="Genomic_DNA"/>
</dbReference>
<dbReference type="GO" id="GO:0016787">
    <property type="term" value="F:hydrolase activity"/>
    <property type="evidence" value="ECO:0007669"/>
    <property type="project" value="UniProtKB-KW"/>
</dbReference>
<evidence type="ECO:0000256" key="7">
    <source>
        <dbReference type="SAM" id="MobiDB-lite"/>
    </source>
</evidence>
<dbReference type="InterPro" id="IPR050951">
    <property type="entry name" value="Retrovirus_Pol_polyprotein"/>
</dbReference>
<dbReference type="InterPro" id="IPR001584">
    <property type="entry name" value="Integrase_cat-core"/>
</dbReference>
<dbReference type="InterPro" id="IPR036397">
    <property type="entry name" value="RNaseH_sf"/>
</dbReference>
<dbReference type="InterPro" id="IPR043502">
    <property type="entry name" value="DNA/RNA_pol_sf"/>
</dbReference>
<evidence type="ECO:0000256" key="2">
    <source>
        <dbReference type="ARBA" id="ARBA00022695"/>
    </source>
</evidence>
<keyword evidence="2" id="KW-0548">Nucleotidyltransferase</keyword>
<dbReference type="InterPro" id="IPR041373">
    <property type="entry name" value="RT_RNaseH"/>
</dbReference>
<feature type="domain" description="Integrase catalytic" evidence="8">
    <location>
        <begin position="561"/>
        <end position="751"/>
    </location>
</feature>
<name>A0A2B4RZB3_STYPI</name>
<evidence type="ECO:0000256" key="6">
    <source>
        <dbReference type="ARBA" id="ARBA00022918"/>
    </source>
</evidence>
<protein>
    <submittedName>
        <fullName evidence="9">Retrovirus-related Pol polyprotein</fullName>
    </submittedName>
</protein>
<dbReference type="GO" id="GO:0015074">
    <property type="term" value="P:DNA integration"/>
    <property type="evidence" value="ECO:0007669"/>
    <property type="project" value="InterPro"/>
</dbReference>
<comment type="caution">
    <text evidence="9">The sequence shown here is derived from an EMBL/GenBank/DDBJ whole genome shotgun (WGS) entry which is preliminary data.</text>
</comment>
<evidence type="ECO:0000256" key="3">
    <source>
        <dbReference type="ARBA" id="ARBA00022722"/>
    </source>
</evidence>
<dbReference type="InterPro" id="IPR012337">
    <property type="entry name" value="RNaseH-like_sf"/>
</dbReference>
<dbReference type="OrthoDB" id="2286242at2759"/>
<evidence type="ECO:0000256" key="5">
    <source>
        <dbReference type="ARBA" id="ARBA00022801"/>
    </source>
</evidence>
<evidence type="ECO:0000259" key="8">
    <source>
        <dbReference type="PROSITE" id="PS50994"/>
    </source>
</evidence>
<proteinExistence type="predicted"/>
<keyword evidence="4" id="KW-0255">Endonuclease</keyword>
<keyword evidence="1" id="KW-0808">Transferase</keyword>
<dbReference type="CDD" id="cd09274">
    <property type="entry name" value="RNase_HI_RT_Ty3"/>
    <property type="match status" value="1"/>
</dbReference>
<dbReference type="SUPFAM" id="SSF56672">
    <property type="entry name" value="DNA/RNA polymerases"/>
    <property type="match status" value="1"/>
</dbReference>